<feature type="region of interest" description="Disordered" evidence="6">
    <location>
        <begin position="29"/>
        <end position="73"/>
    </location>
</feature>
<comment type="subcellular location">
    <subcellularLocation>
        <location evidence="1">Membrane</location>
        <topology evidence="1">Multi-pass membrane protein</topology>
    </subcellularLocation>
</comment>
<organism evidence="8 9">
    <name type="scientific">Coptotermes formosanus</name>
    <name type="common">Formosan subterranean termite</name>
    <dbReference type="NCBI Taxonomy" id="36987"/>
    <lineage>
        <taxon>Eukaryota</taxon>
        <taxon>Metazoa</taxon>
        <taxon>Ecdysozoa</taxon>
        <taxon>Arthropoda</taxon>
        <taxon>Hexapoda</taxon>
        <taxon>Insecta</taxon>
        <taxon>Pterygota</taxon>
        <taxon>Neoptera</taxon>
        <taxon>Polyneoptera</taxon>
        <taxon>Dictyoptera</taxon>
        <taxon>Blattodea</taxon>
        <taxon>Blattoidea</taxon>
        <taxon>Termitoidae</taxon>
        <taxon>Rhinotermitidae</taxon>
        <taxon>Coptotermes</taxon>
    </lineage>
</organism>
<keyword evidence="3 7" id="KW-0812">Transmembrane</keyword>
<dbReference type="AlphaFoldDB" id="A0A6L2QCM1"/>
<protein>
    <recommendedName>
        <fullName evidence="10">Transmembrane protein 39A</fullName>
    </recommendedName>
</protein>
<evidence type="ECO:0008006" key="10">
    <source>
        <dbReference type="Google" id="ProtNLM"/>
    </source>
</evidence>
<sequence>MWNILLQKGTISRSVDPLVMPGGRRNIGRASSNKLLPPSPPPNQLLNDDAHKQKTSRQADNTSSRLISPKHVPVPGVPQDANITFEVIMFVFTGVTAFLQFLHLYRTVWWLPQSYTRYTMNFYLIDPYLVGFIATLLCRRLVYCAFSEALLNWCPTSLWPILQQLLRLLMLGLVLTLLVWCTYYIMQSHPIVNIFYLCYPISVYFILFGLNINPFFEVMYWPPPMKMECKGKTVTLKPLHNCSVSPQAIREEVEVLKTDFNSRMKQVLFSSFLNAYYAGFVPCCFAQSFLYYDVYWATQHLAFVWVGCFTMYVVQSYPVKYCDVLHRAALHLGHWARIEGRTSHIPTHVWADSTLWHQGALVKHCRELYKAEGITNAAEPGNQAHARFYALFNNPSVFVCSLLGLQVSLVIMQIVTLFRSSEWYHVVSVVLLLFASYYTLYKLSRDYLICWKVYKAEQMIQEKIGG</sequence>
<keyword evidence="9" id="KW-1185">Reference proteome</keyword>
<evidence type="ECO:0000256" key="3">
    <source>
        <dbReference type="ARBA" id="ARBA00022692"/>
    </source>
</evidence>
<feature type="compositionally biased region" description="Polar residues" evidence="6">
    <location>
        <begin position="56"/>
        <end position="66"/>
    </location>
</feature>
<dbReference type="FunCoup" id="A0A6L2QCM1">
    <property type="interactions" value="70"/>
</dbReference>
<gene>
    <name evidence="8" type="ORF">Cfor_04703</name>
</gene>
<comment type="caution">
    <text evidence="8">The sequence shown here is derived from an EMBL/GenBank/DDBJ whole genome shotgun (WGS) entry which is preliminary data.</text>
</comment>
<feature type="transmembrane region" description="Helical" evidence="7">
    <location>
        <begin position="397"/>
        <end position="417"/>
    </location>
</feature>
<feature type="transmembrane region" description="Helical" evidence="7">
    <location>
        <begin position="191"/>
        <end position="216"/>
    </location>
</feature>
<dbReference type="Proteomes" id="UP000502823">
    <property type="component" value="Unassembled WGS sequence"/>
</dbReference>
<feature type="transmembrane region" description="Helical" evidence="7">
    <location>
        <begin position="267"/>
        <end position="290"/>
    </location>
</feature>
<feature type="transmembrane region" description="Helical" evidence="7">
    <location>
        <begin position="423"/>
        <end position="441"/>
    </location>
</feature>
<feature type="transmembrane region" description="Helical" evidence="7">
    <location>
        <begin position="87"/>
        <end position="108"/>
    </location>
</feature>
<evidence type="ECO:0000256" key="6">
    <source>
        <dbReference type="SAM" id="MobiDB-lite"/>
    </source>
</evidence>
<dbReference type="EMBL" id="BLKM01002848">
    <property type="protein sequence ID" value="GFG40958.1"/>
    <property type="molecule type" value="Genomic_DNA"/>
</dbReference>
<accession>A0A6L2QCM1</accession>
<dbReference type="PANTHER" id="PTHR12995:SF4">
    <property type="entry name" value="FI21814P1"/>
    <property type="match status" value="1"/>
</dbReference>
<name>A0A6L2QCM1_COPFO</name>
<evidence type="ECO:0000313" key="9">
    <source>
        <dbReference type="Proteomes" id="UP000502823"/>
    </source>
</evidence>
<evidence type="ECO:0000256" key="1">
    <source>
        <dbReference type="ARBA" id="ARBA00004141"/>
    </source>
</evidence>
<evidence type="ECO:0000256" key="5">
    <source>
        <dbReference type="ARBA" id="ARBA00023136"/>
    </source>
</evidence>
<evidence type="ECO:0000256" key="4">
    <source>
        <dbReference type="ARBA" id="ARBA00022989"/>
    </source>
</evidence>
<evidence type="ECO:0000256" key="2">
    <source>
        <dbReference type="ARBA" id="ARBA00010737"/>
    </source>
</evidence>
<dbReference type="OrthoDB" id="438179at2759"/>
<dbReference type="GO" id="GO:0016020">
    <property type="term" value="C:membrane"/>
    <property type="evidence" value="ECO:0007669"/>
    <property type="project" value="UniProtKB-SubCell"/>
</dbReference>
<dbReference type="PANTHER" id="PTHR12995">
    <property type="entry name" value="FI21814P1"/>
    <property type="match status" value="1"/>
</dbReference>
<dbReference type="Pfam" id="PF10271">
    <property type="entry name" value="Tmp39"/>
    <property type="match status" value="1"/>
</dbReference>
<reference evidence="9" key="1">
    <citation type="submission" date="2020-01" db="EMBL/GenBank/DDBJ databases">
        <title>Draft genome sequence of the Termite Coptotermes fromosanus.</title>
        <authorList>
            <person name="Itakura S."/>
            <person name="Yosikawa Y."/>
            <person name="Umezawa K."/>
        </authorList>
    </citation>
    <scope>NUCLEOTIDE SEQUENCE [LARGE SCALE GENOMIC DNA]</scope>
</reference>
<feature type="transmembrane region" description="Helical" evidence="7">
    <location>
        <begin position="165"/>
        <end position="185"/>
    </location>
</feature>
<feature type="transmembrane region" description="Helical" evidence="7">
    <location>
        <begin position="128"/>
        <end position="153"/>
    </location>
</feature>
<evidence type="ECO:0000313" key="8">
    <source>
        <dbReference type="EMBL" id="GFG40958.1"/>
    </source>
</evidence>
<dbReference type="InParanoid" id="A0A6L2QCM1"/>
<keyword evidence="4 7" id="KW-1133">Transmembrane helix</keyword>
<dbReference type="InterPro" id="IPR019397">
    <property type="entry name" value="Uncharacterised_TMEM39"/>
</dbReference>
<proteinExistence type="inferred from homology"/>
<evidence type="ECO:0000256" key="7">
    <source>
        <dbReference type="SAM" id="Phobius"/>
    </source>
</evidence>
<keyword evidence="5 7" id="KW-0472">Membrane</keyword>
<comment type="similarity">
    <text evidence="2">Belongs to the TMEM39 family.</text>
</comment>
<feature type="transmembrane region" description="Helical" evidence="7">
    <location>
        <begin position="296"/>
        <end position="314"/>
    </location>
</feature>